<evidence type="ECO:0000313" key="2">
    <source>
        <dbReference type="EMBL" id="MBD1363083.1"/>
    </source>
</evidence>
<comment type="caution">
    <text evidence="2">The sequence shown here is derived from an EMBL/GenBank/DDBJ whole genome shotgun (WGS) entry which is preliminary data.</text>
</comment>
<proteinExistence type="predicted"/>
<keyword evidence="1" id="KW-0175">Coiled coil</keyword>
<dbReference type="EMBL" id="JACWMY010000002">
    <property type="protein sequence ID" value="MBD1363083.1"/>
    <property type="molecule type" value="Genomic_DNA"/>
</dbReference>
<organism evidence="2 3">
    <name type="scientific">Mucilaginibacter pankratovii</name>
    <dbReference type="NCBI Taxonomy" id="2772110"/>
    <lineage>
        <taxon>Bacteria</taxon>
        <taxon>Pseudomonadati</taxon>
        <taxon>Bacteroidota</taxon>
        <taxon>Sphingobacteriia</taxon>
        <taxon>Sphingobacteriales</taxon>
        <taxon>Sphingobacteriaceae</taxon>
        <taxon>Mucilaginibacter</taxon>
    </lineage>
</organism>
<dbReference type="Proteomes" id="UP000606600">
    <property type="component" value="Unassembled WGS sequence"/>
</dbReference>
<feature type="coiled-coil region" evidence="1">
    <location>
        <begin position="86"/>
        <end position="113"/>
    </location>
</feature>
<keyword evidence="3" id="KW-1185">Reference proteome</keyword>
<name>A0ABR7WL88_9SPHI</name>
<sequence length="129" mass="15184">MEKHYGQLVEYRVRKNGYSISDLAKNLQVNRRSIYNWFNQRHLKKDIIFHIGCILRHDFSDEIPEMFLPEEFNCLRVTPSTGINQNTNNTEENERYKNKYVALLEQYNDLLVNSIEPATLKSSNTAQGT</sequence>
<protein>
    <submittedName>
        <fullName evidence="2">Uncharacterized protein</fullName>
    </submittedName>
</protein>
<evidence type="ECO:0000256" key="1">
    <source>
        <dbReference type="SAM" id="Coils"/>
    </source>
</evidence>
<evidence type="ECO:0000313" key="3">
    <source>
        <dbReference type="Proteomes" id="UP000606600"/>
    </source>
</evidence>
<dbReference type="RefSeq" id="WP_191187754.1">
    <property type="nucleotide sequence ID" value="NZ_JACWMY010000002.1"/>
</dbReference>
<reference evidence="2 3" key="1">
    <citation type="submission" date="2020-09" db="EMBL/GenBank/DDBJ databases">
        <title>Novel species of Mucilaginibacter isolated from a glacier on the Tibetan Plateau.</title>
        <authorList>
            <person name="Liu Q."/>
            <person name="Xin Y.-H."/>
        </authorList>
    </citation>
    <scope>NUCLEOTIDE SEQUENCE [LARGE SCALE GENOMIC DNA]</scope>
    <source>
        <strain evidence="2 3">ZT4R22</strain>
    </source>
</reference>
<gene>
    <name evidence="2" type="ORF">IDJ77_04600</name>
</gene>
<accession>A0ABR7WL88</accession>